<dbReference type="PANTHER" id="PTHR11717">
    <property type="entry name" value="LOW MOLECULAR WEIGHT PROTEIN TYROSINE PHOSPHATASE"/>
    <property type="match status" value="1"/>
</dbReference>
<dbReference type="GO" id="GO:0004725">
    <property type="term" value="F:protein tyrosine phosphatase activity"/>
    <property type="evidence" value="ECO:0007669"/>
    <property type="project" value="UniProtKB-EC"/>
</dbReference>
<organism evidence="7">
    <name type="scientific">Pseudoalteromonas translucida KMM 520</name>
    <dbReference type="NCBI Taxonomy" id="1315283"/>
    <lineage>
        <taxon>Bacteria</taxon>
        <taxon>Pseudomonadati</taxon>
        <taxon>Pseudomonadota</taxon>
        <taxon>Gammaproteobacteria</taxon>
        <taxon>Alteromonadales</taxon>
        <taxon>Pseudoalteromonadaceae</taxon>
        <taxon>Pseudoalteromonas</taxon>
    </lineage>
</organism>
<evidence type="ECO:0000259" key="6">
    <source>
        <dbReference type="SMART" id="SM00226"/>
    </source>
</evidence>
<dbReference type="Gene3D" id="3.40.50.2300">
    <property type="match status" value="1"/>
</dbReference>
<dbReference type="PRINTS" id="PR00719">
    <property type="entry name" value="LMWPTPASE"/>
</dbReference>
<feature type="active site" evidence="5">
    <location>
        <position position="14"/>
    </location>
</feature>
<accession>A0A0U2WZM7</accession>
<dbReference type="KEGG" id="ptn:PTRA_a0595"/>
<dbReference type="Pfam" id="PF01451">
    <property type="entry name" value="LMWPc"/>
    <property type="match status" value="1"/>
</dbReference>
<evidence type="ECO:0000313" key="7">
    <source>
        <dbReference type="EMBL" id="ALS31938.1"/>
    </source>
</evidence>
<evidence type="ECO:0000256" key="3">
    <source>
        <dbReference type="ARBA" id="ARBA00022801"/>
    </source>
</evidence>
<dbReference type="PATRIC" id="fig|1315283.4.peg.535"/>
<keyword evidence="4" id="KW-0904">Protein phosphatase</keyword>
<evidence type="ECO:0000256" key="1">
    <source>
        <dbReference type="ARBA" id="ARBA00011063"/>
    </source>
</evidence>
<evidence type="ECO:0000256" key="2">
    <source>
        <dbReference type="ARBA" id="ARBA00013064"/>
    </source>
</evidence>
<gene>
    <name evidence="7" type="ORF">PTRA_a0595</name>
</gene>
<dbReference type="Proteomes" id="UP000065261">
    <property type="component" value="Chromosome I"/>
</dbReference>
<dbReference type="SMART" id="SM00226">
    <property type="entry name" value="LMWPc"/>
    <property type="match status" value="1"/>
</dbReference>
<comment type="similarity">
    <text evidence="1">Belongs to the low molecular weight phosphotyrosine protein phosphatase family.</text>
</comment>
<dbReference type="PANTHER" id="PTHR11717:SF7">
    <property type="entry name" value="LOW MOLECULAR WEIGHT PHOSPHOTYROSINE PROTEIN PHOSPHATASE"/>
    <property type="match status" value="1"/>
</dbReference>
<dbReference type="OrthoDB" id="9784339at2"/>
<sequence length="153" mass="16704">MKKILVVCLGNICRSPTAEAVLKKRAEQLGIAVKVDSAGTIGHHEGNSPDSRSMQAGEKRGYSFKGIYSRKVRSSDFTEFDLILAADKQNLADLTQRCPAHLQYKLALFLEFGEQAVSAIPDPYYGGEDGFEKVLDLIEAASDKILAKLTANI</sequence>
<name>A0A0U2WZM7_9GAMM</name>
<feature type="active site" description="Nucleophile" evidence="5">
    <location>
        <position position="8"/>
    </location>
</feature>
<evidence type="ECO:0000256" key="5">
    <source>
        <dbReference type="PIRSR" id="PIRSR617867-1"/>
    </source>
</evidence>
<dbReference type="SUPFAM" id="SSF52788">
    <property type="entry name" value="Phosphotyrosine protein phosphatases I"/>
    <property type="match status" value="1"/>
</dbReference>
<protein>
    <recommendedName>
        <fullName evidence="2">protein-tyrosine-phosphatase</fullName>
        <ecNumber evidence="2">3.1.3.48</ecNumber>
    </recommendedName>
</protein>
<feature type="active site" description="Proton donor" evidence="5">
    <location>
        <position position="122"/>
    </location>
</feature>
<dbReference type="AlphaFoldDB" id="A0A0U2WZM7"/>
<dbReference type="CDD" id="cd16343">
    <property type="entry name" value="LMWPTP"/>
    <property type="match status" value="1"/>
</dbReference>
<dbReference type="InterPro" id="IPR036196">
    <property type="entry name" value="Ptyr_pPase_sf"/>
</dbReference>
<keyword evidence="3" id="KW-0378">Hydrolase</keyword>
<proteinExistence type="inferred from homology"/>
<dbReference type="InterPro" id="IPR017867">
    <property type="entry name" value="Tyr_phospatase_low_mol_wt"/>
</dbReference>
<dbReference type="EC" id="3.1.3.48" evidence="2"/>
<reference evidence="7 8" key="1">
    <citation type="submission" date="2015-03" db="EMBL/GenBank/DDBJ databases">
        <authorList>
            <person name="Murphy D."/>
        </authorList>
    </citation>
    <scope>NUCLEOTIDE SEQUENCE [LARGE SCALE GENOMIC DNA]</scope>
    <source>
        <strain evidence="7 8">KMM 520</strain>
    </source>
</reference>
<dbReference type="RefSeq" id="WP_058372596.1">
    <property type="nucleotide sequence ID" value="NZ_CP011034.1"/>
</dbReference>
<evidence type="ECO:0000256" key="4">
    <source>
        <dbReference type="ARBA" id="ARBA00022912"/>
    </source>
</evidence>
<feature type="domain" description="Phosphotyrosine protein phosphatase I" evidence="6">
    <location>
        <begin position="2"/>
        <end position="148"/>
    </location>
</feature>
<dbReference type="InterPro" id="IPR050438">
    <property type="entry name" value="LMW_PTPase"/>
</dbReference>
<evidence type="ECO:0000313" key="8">
    <source>
        <dbReference type="Proteomes" id="UP000065261"/>
    </source>
</evidence>
<dbReference type="InterPro" id="IPR023485">
    <property type="entry name" value="Ptyr_pPase"/>
</dbReference>
<dbReference type="EMBL" id="CP011034">
    <property type="protein sequence ID" value="ALS31938.1"/>
    <property type="molecule type" value="Genomic_DNA"/>
</dbReference>